<dbReference type="PROSITE" id="PS50005">
    <property type="entry name" value="TPR"/>
    <property type="match status" value="3"/>
</dbReference>
<feature type="repeat" description="TPR" evidence="3">
    <location>
        <begin position="240"/>
        <end position="273"/>
    </location>
</feature>
<evidence type="ECO:0000313" key="6">
    <source>
        <dbReference type="EMBL" id="TWT60879.1"/>
    </source>
</evidence>
<dbReference type="PANTHER" id="PTHR45641:SF19">
    <property type="entry name" value="NEPHROCYSTIN-3"/>
    <property type="match status" value="1"/>
</dbReference>
<proteinExistence type="predicted"/>
<dbReference type="Proteomes" id="UP000316095">
    <property type="component" value="Unassembled WGS sequence"/>
</dbReference>
<name>A0A5C5XE01_9PLAN</name>
<dbReference type="InterPro" id="IPR019734">
    <property type="entry name" value="TPR_rpt"/>
</dbReference>
<dbReference type="Pfam" id="PF13424">
    <property type="entry name" value="TPR_12"/>
    <property type="match status" value="4"/>
</dbReference>
<feature type="repeat" description="TPR" evidence="3">
    <location>
        <begin position="534"/>
        <end position="567"/>
    </location>
</feature>
<dbReference type="OrthoDB" id="220792at2"/>
<dbReference type="Pfam" id="PF13374">
    <property type="entry name" value="TPR_10"/>
    <property type="match status" value="2"/>
</dbReference>
<dbReference type="PRINTS" id="PR00381">
    <property type="entry name" value="KINESINLIGHT"/>
</dbReference>
<dbReference type="EMBL" id="SJPG01000001">
    <property type="protein sequence ID" value="TWT60879.1"/>
    <property type="molecule type" value="Genomic_DNA"/>
</dbReference>
<keyword evidence="4" id="KW-0175">Coiled coil</keyword>
<keyword evidence="2 3" id="KW-0802">TPR repeat</keyword>
<gene>
    <name evidence="6" type="ORF">Pan54_16100</name>
</gene>
<dbReference type="InterPro" id="IPR011990">
    <property type="entry name" value="TPR-like_helical_dom_sf"/>
</dbReference>
<dbReference type="SMART" id="SM00028">
    <property type="entry name" value="TPR"/>
    <property type="match status" value="12"/>
</dbReference>
<keyword evidence="1" id="KW-0677">Repeat</keyword>
<dbReference type="RefSeq" id="WP_146502936.1">
    <property type="nucleotide sequence ID" value="NZ_SJPG01000001.1"/>
</dbReference>
<evidence type="ECO:0000256" key="2">
    <source>
        <dbReference type="ARBA" id="ARBA00022803"/>
    </source>
</evidence>
<evidence type="ECO:0000259" key="5">
    <source>
        <dbReference type="Pfam" id="PF12770"/>
    </source>
</evidence>
<accession>A0A5C5XE01</accession>
<protein>
    <submittedName>
        <fullName evidence="6">Photosystem I assembly protein Ycf3</fullName>
    </submittedName>
</protein>
<feature type="domain" description="CHAT" evidence="5">
    <location>
        <begin position="902"/>
        <end position="1268"/>
    </location>
</feature>
<comment type="caution">
    <text evidence="6">The sequence shown here is derived from an EMBL/GenBank/DDBJ whole genome shotgun (WGS) entry which is preliminary data.</text>
</comment>
<dbReference type="PANTHER" id="PTHR45641">
    <property type="entry name" value="TETRATRICOPEPTIDE REPEAT PROTEIN (AFU_ORTHOLOGUE AFUA_6G03870)"/>
    <property type="match status" value="1"/>
</dbReference>
<keyword evidence="7" id="KW-1185">Reference proteome</keyword>
<dbReference type="SUPFAM" id="SSF48452">
    <property type="entry name" value="TPR-like"/>
    <property type="match status" value="3"/>
</dbReference>
<dbReference type="InterPro" id="IPR024983">
    <property type="entry name" value="CHAT_dom"/>
</dbReference>
<evidence type="ECO:0000256" key="3">
    <source>
        <dbReference type="PROSITE-ProRule" id="PRU00339"/>
    </source>
</evidence>
<dbReference type="Gene3D" id="1.25.40.10">
    <property type="entry name" value="Tetratricopeptide repeat domain"/>
    <property type="match status" value="4"/>
</dbReference>
<reference evidence="6 7" key="1">
    <citation type="submission" date="2019-02" db="EMBL/GenBank/DDBJ databases">
        <title>Deep-cultivation of Planctomycetes and their phenomic and genomic characterization uncovers novel biology.</title>
        <authorList>
            <person name="Wiegand S."/>
            <person name="Jogler M."/>
            <person name="Boedeker C."/>
            <person name="Pinto D."/>
            <person name="Vollmers J."/>
            <person name="Rivas-Marin E."/>
            <person name="Kohn T."/>
            <person name="Peeters S.H."/>
            <person name="Heuer A."/>
            <person name="Rast P."/>
            <person name="Oberbeckmann S."/>
            <person name="Bunk B."/>
            <person name="Jeske O."/>
            <person name="Meyerdierks A."/>
            <person name="Storesund J.E."/>
            <person name="Kallscheuer N."/>
            <person name="Luecker S."/>
            <person name="Lage O.M."/>
            <person name="Pohl T."/>
            <person name="Merkel B.J."/>
            <person name="Hornburger P."/>
            <person name="Mueller R.-W."/>
            <person name="Bruemmer F."/>
            <person name="Labrenz M."/>
            <person name="Spormann A.M."/>
            <person name="Op Den Camp H."/>
            <person name="Overmann J."/>
            <person name="Amann R."/>
            <person name="Jetten M.S.M."/>
            <person name="Mascher T."/>
            <person name="Medema M.H."/>
            <person name="Devos D.P."/>
            <person name="Kaster A.-K."/>
            <person name="Ovreas L."/>
            <person name="Rohde M."/>
            <person name="Galperin M.Y."/>
            <person name="Jogler C."/>
        </authorList>
    </citation>
    <scope>NUCLEOTIDE SEQUENCE [LARGE SCALE GENOMIC DNA]</scope>
    <source>
        <strain evidence="6 7">Pan54</strain>
    </source>
</reference>
<organism evidence="6 7">
    <name type="scientific">Rubinisphaera italica</name>
    <dbReference type="NCBI Taxonomy" id="2527969"/>
    <lineage>
        <taxon>Bacteria</taxon>
        <taxon>Pseudomonadati</taxon>
        <taxon>Planctomycetota</taxon>
        <taxon>Planctomycetia</taxon>
        <taxon>Planctomycetales</taxon>
        <taxon>Planctomycetaceae</taxon>
        <taxon>Rubinisphaera</taxon>
    </lineage>
</organism>
<feature type="repeat" description="TPR" evidence="3">
    <location>
        <begin position="366"/>
        <end position="399"/>
    </location>
</feature>
<evidence type="ECO:0000313" key="7">
    <source>
        <dbReference type="Proteomes" id="UP000316095"/>
    </source>
</evidence>
<feature type="coiled-coil region" evidence="4">
    <location>
        <begin position="788"/>
        <end position="822"/>
    </location>
</feature>
<evidence type="ECO:0000256" key="1">
    <source>
        <dbReference type="ARBA" id="ARBA00022737"/>
    </source>
</evidence>
<dbReference type="Pfam" id="PF12770">
    <property type="entry name" value="CHAT"/>
    <property type="match status" value="1"/>
</dbReference>
<dbReference type="AlphaFoldDB" id="A0A5C5XE01"/>
<evidence type="ECO:0000256" key="4">
    <source>
        <dbReference type="SAM" id="Coils"/>
    </source>
</evidence>
<sequence>MLTLQRNQNMIEKVWFHGVSLLIAISFLAVSAKTIWAQDELTTARMLQLITQAQDYEAAGELEKATIITKSLVKLQRRYLPDSASDLADSLIFLGQIQTQAGDGEGAEKSLKESLQLHVEYLGEKDWRTVDVRLMLEEVTVWQKLTEEQRDQLNELTVLQELSVTKYESSDFSGAVKAANEVIDIQKEIFGINNPQVAYSINQLGLMYHYQGDYPQAQKLYEQSTAISLAVFGQFHPQYAESLNNQAGLYETTGKHQKSIPLFKQALSIYEETTGSNDPAWIGTMDNLAGAYAAMSDYENAEQIYLKCYESAQKFLSKEDPLYGRILGNLAVHYHDVGKYSLSLKMHQESLKLTSQIYGKQHPAYAICLNNIGKHYQQLGDYQQARNHLLQSLKITQDFYGKKHPDSLTTQNNLAQIATLEGEYQTAILIYLEVIDSRFQILGKDHPAYAISLDGLASVYELSGDYVSADQLFRESMEIRKRVLGVRHQDYAQSLNNIAGNYSSMGDYTKAEAFYLQSLDITKDIMGEQHIDYATALNNLAVWFGSIGEYEKALPLFNKAIEISRIVNGEQHPSHAYLLKQLGILHLEALDLEKAKPLLLQALNVEQTTYKGQHPEIIKSLISLSIIAFRSGDSDEGNMLIQRALKMAEETMENSNPLMLGIYNTLGSAYFVQGKYAEAEAQFLHALHGNRELLETTASVQSERQQLSMAEGLRYQLDVYLSMAAPLDQYHTNAYREVLAWKGATLVRQMQMRKVFNDKRVASYIRELQDTSLQLATLTRVQPEPSLSDSWKVQIAELTAVKENLEAELSSKSAEFRLAQKQISLEDLQSTLPDQAVLIDFLEFGQVNPEHPNEPPVLHLLAFVISGDREVKLKNLGPVTPVSDAIDIWRNSFGVSQAGVTAGQELRRRLWEPLESELNNAKLILVSVDGVLGRLPIAALPGKKPASYLIEDHRVAMLPVPKLLPELIDEMGRERIKSSLLLMGDVDYDSNTNTISELSELNTSWGSPKNAIRGGEVKFSHLAGTEREIQTIQKTYNRLFDSQGSEIQILQKATATEQQFRQLAGQFTILHLATHGFFADPSKRSAFRENSTHSDSGLSIKIPSQIRGFNSGLLSGLVFSGANLPPQLGKDDGILTADEIAAMSLGEVNLVVLSACETGLGAVAGGEGLLGVQRAFQVAGADTTIASFWQVGDVATMLLMERFYWNLWERKMSKLDALREAQLYLLNNPKVVLDHKDIRGDLRIPTKPDTELTHRLSPQFWAAFSLSGAWN</sequence>